<evidence type="ECO:0000259" key="5">
    <source>
        <dbReference type="PROSITE" id="PS51063"/>
    </source>
</evidence>
<dbReference type="GO" id="GO:0003700">
    <property type="term" value="F:DNA-binding transcription factor activity"/>
    <property type="evidence" value="ECO:0007669"/>
    <property type="project" value="TreeGrafter"/>
</dbReference>
<dbReference type="OrthoDB" id="892842at2"/>
<dbReference type="GO" id="GO:0003677">
    <property type="term" value="F:DNA binding"/>
    <property type="evidence" value="ECO:0007669"/>
    <property type="project" value="UniProtKB-KW"/>
</dbReference>
<keyword evidence="1" id="KW-0805">Transcription regulation</keyword>
<dbReference type="PANTHER" id="PTHR24567:SF68">
    <property type="entry name" value="DNA-BINDING TRANSCRIPTIONAL DUAL REGULATOR CRP"/>
    <property type="match status" value="1"/>
</dbReference>
<dbReference type="Gene3D" id="2.60.120.10">
    <property type="entry name" value="Jelly Rolls"/>
    <property type="match status" value="1"/>
</dbReference>
<keyword evidence="3" id="KW-0804">Transcription</keyword>
<evidence type="ECO:0000256" key="2">
    <source>
        <dbReference type="ARBA" id="ARBA00023125"/>
    </source>
</evidence>
<dbReference type="Proteomes" id="UP000324298">
    <property type="component" value="Unassembled WGS sequence"/>
</dbReference>
<evidence type="ECO:0000259" key="4">
    <source>
        <dbReference type="PROSITE" id="PS50042"/>
    </source>
</evidence>
<dbReference type="EMBL" id="SRSD01000009">
    <property type="protein sequence ID" value="KAA0889008.1"/>
    <property type="molecule type" value="Genomic_DNA"/>
</dbReference>
<evidence type="ECO:0000256" key="3">
    <source>
        <dbReference type="ARBA" id="ARBA00023163"/>
    </source>
</evidence>
<evidence type="ECO:0000313" key="6">
    <source>
        <dbReference type="EMBL" id="KAA0889008.1"/>
    </source>
</evidence>
<accession>A0A5A9X984</accession>
<dbReference type="Gene3D" id="1.10.10.10">
    <property type="entry name" value="Winged helix-like DNA-binding domain superfamily/Winged helix DNA-binding domain"/>
    <property type="match status" value="1"/>
</dbReference>
<keyword evidence="7" id="KW-1185">Reference proteome</keyword>
<reference evidence="6 7" key="1">
    <citation type="submission" date="2019-04" db="EMBL/GenBank/DDBJ databases">
        <title>Geobacter ruber sp. nov., ferric-reducing bacteria isolated from paddy soil.</title>
        <authorList>
            <person name="Xu Z."/>
            <person name="Masuda Y."/>
            <person name="Itoh H."/>
            <person name="Senoo K."/>
        </authorList>
    </citation>
    <scope>NUCLEOTIDE SEQUENCE [LARGE SCALE GENOMIC DNA]</scope>
    <source>
        <strain evidence="6 7">Red88</strain>
    </source>
</reference>
<protein>
    <submittedName>
        <fullName evidence="6">Crp/Fnr family transcriptional regulator</fullName>
    </submittedName>
</protein>
<feature type="domain" description="Cyclic nucleotide-binding" evidence="4">
    <location>
        <begin position="20"/>
        <end position="140"/>
    </location>
</feature>
<evidence type="ECO:0000313" key="7">
    <source>
        <dbReference type="Proteomes" id="UP000324298"/>
    </source>
</evidence>
<dbReference type="GO" id="GO:0005829">
    <property type="term" value="C:cytosol"/>
    <property type="evidence" value="ECO:0007669"/>
    <property type="project" value="TreeGrafter"/>
</dbReference>
<comment type="caution">
    <text evidence="6">The sequence shown here is derived from an EMBL/GenBank/DDBJ whole genome shotgun (WGS) entry which is preliminary data.</text>
</comment>
<dbReference type="PANTHER" id="PTHR24567">
    <property type="entry name" value="CRP FAMILY TRANSCRIPTIONAL REGULATORY PROTEIN"/>
    <property type="match status" value="1"/>
</dbReference>
<dbReference type="InterPro" id="IPR000595">
    <property type="entry name" value="cNMP-bd_dom"/>
</dbReference>
<dbReference type="PROSITE" id="PS51063">
    <property type="entry name" value="HTH_CRP_2"/>
    <property type="match status" value="1"/>
</dbReference>
<proteinExistence type="predicted"/>
<dbReference type="Pfam" id="PF13545">
    <property type="entry name" value="HTH_Crp_2"/>
    <property type="match status" value="1"/>
</dbReference>
<organism evidence="6 7">
    <name type="scientific">Oryzomonas rubra</name>
    <dbReference type="NCBI Taxonomy" id="2509454"/>
    <lineage>
        <taxon>Bacteria</taxon>
        <taxon>Pseudomonadati</taxon>
        <taxon>Thermodesulfobacteriota</taxon>
        <taxon>Desulfuromonadia</taxon>
        <taxon>Geobacterales</taxon>
        <taxon>Geobacteraceae</taxon>
        <taxon>Oryzomonas</taxon>
    </lineage>
</organism>
<gene>
    <name evidence="6" type="ORF">ET418_14230</name>
</gene>
<evidence type="ECO:0000256" key="1">
    <source>
        <dbReference type="ARBA" id="ARBA00023015"/>
    </source>
</evidence>
<dbReference type="InterPro" id="IPR012318">
    <property type="entry name" value="HTH_CRP"/>
</dbReference>
<dbReference type="InterPro" id="IPR036390">
    <property type="entry name" value="WH_DNA-bd_sf"/>
</dbReference>
<dbReference type="PROSITE" id="PS50042">
    <property type="entry name" value="CNMP_BINDING_3"/>
    <property type="match status" value="1"/>
</dbReference>
<dbReference type="InterPro" id="IPR014710">
    <property type="entry name" value="RmlC-like_jellyroll"/>
</dbReference>
<feature type="domain" description="HTH crp-type" evidence="5">
    <location>
        <begin position="154"/>
        <end position="227"/>
    </location>
</feature>
<dbReference type="RefSeq" id="WP_149308648.1">
    <property type="nucleotide sequence ID" value="NZ_SRSD01000009.1"/>
</dbReference>
<dbReference type="InterPro" id="IPR050397">
    <property type="entry name" value="Env_Response_Regulators"/>
</dbReference>
<dbReference type="CDD" id="cd00038">
    <property type="entry name" value="CAP_ED"/>
    <property type="match status" value="1"/>
</dbReference>
<keyword evidence="2" id="KW-0238">DNA-binding</keyword>
<dbReference type="InterPro" id="IPR018490">
    <property type="entry name" value="cNMP-bd_dom_sf"/>
</dbReference>
<sequence>MIRRAFDPELATKIVKEVPLFISFSDEEIAELLEKTAIYSYHKDEIIISADEQNEQMYIILKGRVRVVDLSSSGEERVMAFRHRGDYFGDMGLLDGKTDFATVVATEPCKVLLIRKSAFDEFFLNNNKALRQVITVLCQRLRESWLFHNVIGINDAESKIRATLAHYSTTLGTRNSHGIIINSIFSQQSIADRVQITRETVTRVLRKMKEQHEIEMVGRHFKLMPTFFDKYRQSQLYKNLSSDF</sequence>
<dbReference type="SUPFAM" id="SSF51206">
    <property type="entry name" value="cAMP-binding domain-like"/>
    <property type="match status" value="1"/>
</dbReference>
<dbReference type="SMART" id="SM00419">
    <property type="entry name" value="HTH_CRP"/>
    <property type="match status" value="1"/>
</dbReference>
<name>A0A5A9X984_9BACT</name>
<dbReference type="SMART" id="SM00100">
    <property type="entry name" value="cNMP"/>
    <property type="match status" value="1"/>
</dbReference>
<dbReference type="AlphaFoldDB" id="A0A5A9X984"/>
<dbReference type="Pfam" id="PF00027">
    <property type="entry name" value="cNMP_binding"/>
    <property type="match status" value="1"/>
</dbReference>
<dbReference type="SUPFAM" id="SSF46785">
    <property type="entry name" value="Winged helix' DNA-binding domain"/>
    <property type="match status" value="1"/>
</dbReference>
<dbReference type="InterPro" id="IPR036388">
    <property type="entry name" value="WH-like_DNA-bd_sf"/>
</dbReference>